<accession>A0A0K2V7J3</accession>
<protein>
    <submittedName>
        <fullName evidence="1">Uncharacterized protein</fullName>
    </submittedName>
</protein>
<dbReference type="EMBL" id="HACA01028939">
    <property type="protein sequence ID" value="CDW46300.1"/>
    <property type="molecule type" value="Transcribed_RNA"/>
</dbReference>
<reference evidence="1" key="1">
    <citation type="submission" date="2014-05" db="EMBL/GenBank/DDBJ databases">
        <authorList>
            <person name="Chronopoulou M."/>
        </authorList>
    </citation>
    <scope>NUCLEOTIDE SEQUENCE</scope>
    <source>
        <tissue evidence="1">Whole organism</tissue>
    </source>
</reference>
<proteinExistence type="predicted"/>
<dbReference type="AlphaFoldDB" id="A0A0K2V7J3"/>
<name>A0A0K2V7J3_LEPSM</name>
<sequence length="55" mass="6118">MRHIGAIGHHNAKNHYMHWMSGRVGSLDLSSLFSQEAIISPVQISVHCEDLLVHG</sequence>
<organism evidence="1">
    <name type="scientific">Lepeophtheirus salmonis</name>
    <name type="common">Salmon louse</name>
    <name type="synonym">Caligus salmonis</name>
    <dbReference type="NCBI Taxonomy" id="72036"/>
    <lineage>
        <taxon>Eukaryota</taxon>
        <taxon>Metazoa</taxon>
        <taxon>Ecdysozoa</taxon>
        <taxon>Arthropoda</taxon>
        <taxon>Crustacea</taxon>
        <taxon>Multicrustacea</taxon>
        <taxon>Hexanauplia</taxon>
        <taxon>Copepoda</taxon>
        <taxon>Siphonostomatoida</taxon>
        <taxon>Caligidae</taxon>
        <taxon>Lepeophtheirus</taxon>
    </lineage>
</organism>
<evidence type="ECO:0000313" key="1">
    <source>
        <dbReference type="EMBL" id="CDW46300.1"/>
    </source>
</evidence>